<reference evidence="7 8" key="1">
    <citation type="submission" date="2023-06" db="EMBL/GenBank/DDBJ databases">
        <title>The Gram-positive Non-spore-bearing Anaerobic Bacilli of Human Feces.</title>
        <authorList>
            <person name="Eggerth A.H."/>
        </authorList>
    </citation>
    <scope>NUCLEOTIDE SEQUENCE [LARGE SCALE GENOMIC DNA]</scope>
    <source>
        <strain evidence="7 8">CBA3108</strain>
    </source>
</reference>
<dbReference type="Pfam" id="PF03631">
    <property type="entry name" value="Virul_fac_BrkB"/>
    <property type="match status" value="1"/>
</dbReference>
<evidence type="ECO:0000256" key="5">
    <source>
        <dbReference type="ARBA" id="ARBA00023136"/>
    </source>
</evidence>
<accession>A0ABY7R0P1</accession>
<feature type="transmembrane region" description="Helical" evidence="6">
    <location>
        <begin position="159"/>
        <end position="179"/>
    </location>
</feature>
<name>A0ABY7R0P1_9ACTN</name>
<dbReference type="PANTHER" id="PTHR30213">
    <property type="entry name" value="INNER MEMBRANE PROTEIN YHJD"/>
    <property type="match status" value="1"/>
</dbReference>
<gene>
    <name evidence="7" type="ORF">O6R08_04910</name>
</gene>
<dbReference type="EMBL" id="CP115668">
    <property type="protein sequence ID" value="WCC80806.1"/>
    <property type="molecule type" value="Genomic_DNA"/>
</dbReference>
<evidence type="ECO:0000256" key="6">
    <source>
        <dbReference type="SAM" id="Phobius"/>
    </source>
</evidence>
<proteinExistence type="predicted"/>
<organism evidence="7 8">
    <name type="scientific">Cutibacterium equinum</name>
    <dbReference type="NCBI Taxonomy" id="3016342"/>
    <lineage>
        <taxon>Bacteria</taxon>
        <taxon>Bacillati</taxon>
        <taxon>Actinomycetota</taxon>
        <taxon>Actinomycetes</taxon>
        <taxon>Propionibacteriales</taxon>
        <taxon>Propionibacteriaceae</taxon>
        <taxon>Cutibacterium</taxon>
    </lineage>
</organism>
<feature type="transmembrane region" description="Helical" evidence="6">
    <location>
        <begin position="269"/>
        <end position="294"/>
    </location>
</feature>
<dbReference type="PANTHER" id="PTHR30213:SF1">
    <property type="entry name" value="INNER MEMBRANE PROTEIN YHJD"/>
    <property type="match status" value="1"/>
</dbReference>
<comment type="subcellular location">
    <subcellularLocation>
        <location evidence="1">Cell membrane</location>
        <topology evidence="1">Multi-pass membrane protein</topology>
    </subcellularLocation>
</comment>
<feature type="transmembrane region" description="Helical" evidence="6">
    <location>
        <begin position="235"/>
        <end position="257"/>
    </location>
</feature>
<keyword evidence="4 6" id="KW-1133">Transmembrane helix</keyword>
<keyword evidence="3 6" id="KW-0812">Transmembrane</keyword>
<dbReference type="Proteomes" id="UP001212097">
    <property type="component" value="Chromosome"/>
</dbReference>
<protein>
    <submittedName>
        <fullName evidence="7">YihY/virulence factor BrkB family protein</fullName>
    </submittedName>
</protein>
<evidence type="ECO:0000256" key="1">
    <source>
        <dbReference type="ARBA" id="ARBA00004651"/>
    </source>
</evidence>
<evidence type="ECO:0000313" key="7">
    <source>
        <dbReference type="EMBL" id="WCC80806.1"/>
    </source>
</evidence>
<keyword evidence="5 6" id="KW-0472">Membrane</keyword>
<feature type="transmembrane region" description="Helical" evidence="6">
    <location>
        <begin position="44"/>
        <end position="67"/>
    </location>
</feature>
<feature type="transmembrane region" description="Helical" evidence="6">
    <location>
        <begin position="199"/>
        <end position="223"/>
    </location>
</feature>
<evidence type="ECO:0000256" key="4">
    <source>
        <dbReference type="ARBA" id="ARBA00022989"/>
    </source>
</evidence>
<evidence type="ECO:0000256" key="3">
    <source>
        <dbReference type="ARBA" id="ARBA00022692"/>
    </source>
</evidence>
<evidence type="ECO:0000313" key="8">
    <source>
        <dbReference type="Proteomes" id="UP001212097"/>
    </source>
</evidence>
<evidence type="ECO:0000256" key="2">
    <source>
        <dbReference type="ARBA" id="ARBA00022475"/>
    </source>
</evidence>
<feature type="transmembrane region" description="Helical" evidence="6">
    <location>
        <begin position="109"/>
        <end position="128"/>
    </location>
</feature>
<keyword evidence="8" id="KW-1185">Reference proteome</keyword>
<sequence>MIRTEEAPVKDMIAAIMKRPGIAHLLRSHTRFTRRLGNHFAASITYFTVLAIVPVIAFAFAVLGLILSGLSPYLLDQVVDSVVGLATPQGDEEQIRGIIDNAMKVGGSIWAFIISILTAFWAGIGWIGNIRKGIQAQWAPDFDMVTDDRGFVRAKLSDMMAFLGLLLVSLLTIVTSQVGSSMAGVLAAWTGLDTVPGHALLLTLAGLVATTIAGWLLFIFLYTVMPRGKPVWRPILKGSLAAGFALALLQVGAGYLVQAFSSNKAAQAFGSVIVIMLVFDLVARLILFIAAWIATANQPAIDKEWNDCDEPLLGRDDCRTVEGHWEAALADRARKQAKKDEKEGKDGVAPTGRYRVVEGVVHHDDDETVPGGAGDLTSATLTGLQSTQHPGVVHPAPASHKDRRGPVIHVLVTAGLAVGAFFLGRHQD</sequence>
<keyword evidence="2" id="KW-1003">Cell membrane</keyword>
<feature type="transmembrane region" description="Helical" evidence="6">
    <location>
        <begin position="407"/>
        <end position="424"/>
    </location>
</feature>
<dbReference type="InterPro" id="IPR017039">
    <property type="entry name" value="Virul_fac_BrkB"/>
</dbReference>